<dbReference type="KEGG" id="tbk:HF295_08290"/>
<dbReference type="PROSITE" id="PS51186">
    <property type="entry name" value="GNAT"/>
    <property type="match status" value="1"/>
</dbReference>
<dbReference type="CDD" id="cd04301">
    <property type="entry name" value="NAT_SF"/>
    <property type="match status" value="1"/>
</dbReference>
<dbReference type="GO" id="GO:0016747">
    <property type="term" value="F:acyltransferase activity, transferring groups other than amino-acyl groups"/>
    <property type="evidence" value="ECO:0007669"/>
    <property type="project" value="InterPro"/>
</dbReference>
<dbReference type="InterPro" id="IPR000182">
    <property type="entry name" value="GNAT_dom"/>
</dbReference>
<dbReference type="InterPro" id="IPR053144">
    <property type="entry name" value="Acetyltransferase_Butenolide"/>
</dbReference>
<proteinExistence type="predicted"/>
<feature type="domain" description="N-acetyltransferase" evidence="1">
    <location>
        <begin position="1"/>
        <end position="136"/>
    </location>
</feature>
<organism evidence="2 3">
    <name type="scientific">Hujiaoplasma nucleasis</name>
    <dbReference type="NCBI Taxonomy" id="2725268"/>
    <lineage>
        <taxon>Bacteria</taxon>
        <taxon>Bacillati</taxon>
        <taxon>Mycoplasmatota</taxon>
        <taxon>Mollicutes</taxon>
        <taxon>Candidatus Izemoplasmatales</taxon>
        <taxon>Hujiaoplasmataceae</taxon>
        <taxon>Hujiaoplasma</taxon>
    </lineage>
</organism>
<dbReference type="AlphaFoldDB" id="A0A7L6N5T0"/>
<dbReference type="EMBL" id="CP051151">
    <property type="protein sequence ID" value="QLY40852.1"/>
    <property type="molecule type" value="Genomic_DNA"/>
</dbReference>
<evidence type="ECO:0000313" key="3">
    <source>
        <dbReference type="Proteomes" id="UP000512167"/>
    </source>
</evidence>
<evidence type="ECO:0000259" key="1">
    <source>
        <dbReference type="PROSITE" id="PS51186"/>
    </source>
</evidence>
<dbReference type="RefSeq" id="WP_312031704.1">
    <property type="nucleotide sequence ID" value="NZ_CP051151.1"/>
</dbReference>
<dbReference type="Gene3D" id="3.40.630.30">
    <property type="match status" value="1"/>
</dbReference>
<evidence type="ECO:0000313" key="2">
    <source>
        <dbReference type="EMBL" id="QLY40852.1"/>
    </source>
</evidence>
<name>A0A7L6N5T0_9MOLU</name>
<sequence length="136" mass="15778">MNIIYKDFNILSENEVKNLYEDAGWTVYTKNIKNTLSGIQNSSFVYSAWYDSKLIGLIRVLSDDHTVCFIQDLLVMKAFQNQGIGQSLLNKVLEKYQKAHKIVLLTDQNGPHSFYRKLGFQKALDLDIETYTYIQK</sequence>
<dbReference type="PANTHER" id="PTHR43233">
    <property type="entry name" value="FAMILY N-ACETYLTRANSFERASE, PUTATIVE (AFU_ORTHOLOGUE AFUA_6G03350)-RELATED"/>
    <property type="match status" value="1"/>
</dbReference>
<dbReference type="PANTHER" id="PTHR43233:SF1">
    <property type="entry name" value="FAMILY N-ACETYLTRANSFERASE, PUTATIVE (AFU_ORTHOLOGUE AFUA_6G03350)-RELATED"/>
    <property type="match status" value="1"/>
</dbReference>
<dbReference type="SUPFAM" id="SSF55729">
    <property type="entry name" value="Acyl-CoA N-acyltransferases (Nat)"/>
    <property type="match status" value="1"/>
</dbReference>
<dbReference type="Pfam" id="PF00583">
    <property type="entry name" value="Acetyltransf_1"/>
    <property type="match status" value="1"/>
</dbReference>
<reference evidence="2 3" key="1">
    <citation type="submission" date="2020-04" db="EMBL/GenBank/DDBJ databases">
        <authorList>
            <person name="Zheng R.K."/>
            <person name="Sun C.M."/>
        </authorList>
    </citation>
    <scope>NUCLEOTIDE SEQUENCE [LARGE SCALE GENOMIC DNA]</scope>
    <source>
        <strain evidence="3">zrk29</strain>
    </source>
</reference>
<accession>A0A7L6N5T0</accession>
<keyword evidence="3" id="KW-1185">Reference proteome</keyword>
<gene>
    <name evidence="2" type="ORF">HF295_08290</name>
</gene>
<keyword evidence="2" id="KW-0808">Transferase</keyword>
<dbReference type="InterPro" id="IPR016181">
    <property type="entry name" value="Acyl_CoA_acyltransferase"/>
</dbReference>
<dbReference type="Proteomes" id="UP000512167">
    <property type="component" value="Chromosome"/>
</dbReference>
<protein>
    <submittedName>
        <fullName evidence="2">GNAT family N-acetyltransferase</fullName>
    </submittedName>
</protein>